<keyword evidence="2" id="KW-1185">Reference proteome</keyword>
<dbReference type="GeneID" id="89933883"/>
<dbReference type="Proteomes" id="UP001302812">
    <property type="component" value="Unassembled WGS sequence"/>
</dbReference>
<gene>
    <name evidence="1" type="ORF">N656DRAFT_470283</name>
</gene>
<evidence type="ECO:0000313" key="2">
    <source>
        <dbReference type="Proteomes" id="UP001302812"/>
    </source>
</evidence>
<proteinExistence type="predicted"/>
<reference evidence="1" key="1">
    <citation type="journal article" date="2023" name="Mol. Phylogenet. Evol.">
        <title>Genome-scale phylogeny and comparative genomics of the fungal order Sordariales.</title>
        <authorList>
            <person name="Hensen N."/>
            <person name="Bonometti L."/>
            <person name="Westerberg I."/>
            <person name="Brannstrom I.O."/>
            <person name="Guillou S."/>
            <person name="Cros-Aarteil S."/>
            <person name="Calhoun S."/>
            <person name="Haridas S."/>
            <person name="Kuo A."/>
            <person name="Mondo S."/>
            <person name="Pangilinan J."/>
            <person name="Riley R."/>
            <person name="LaButti K."/>
            <person name="Andreopoulos B."/>
            <person name="Lipzen A."/>
            <person name="Chen C."/>
            <person name="Yan M."/>
            <person name="Daum C."/>
            <person name="Ng V."/>
            <person name="Clum A."/>
            <person name="Steindorff A."/>
            <person name="Ohm R.A."/>
            <person name="Martin F."/>
            <person name="Silar P."/>
            <person name="Natvig D.O."/>
            <person name="Lalanne C."/>
            <person name="Gautier V."/>
            <person name="Ament-Velasquez S.L."/>
            <person name="Kruys A."/>
            <person name="Hutchinson M.I."/>
            <person name="Powell A.J."/>
            <person name="Barry K."/>
            <person name="Miller A.N."/>
            <person name="Grigoriev I.V."/>
            <person name="Debuchy R."/>
            <person name="Gladieux P."/>
            <person name="Hiltunen Thoren M."/>
            <person name="Johannesson H."/>
        </authorList>
    </citation>
    <scope>NUCLEOTIDE SEQUENCE</scope>
    <source>
        <strain evidence="1">CBS 508.74</strain>
    </source>
</reference>
<reference evidence="1" key="2">
    <citation type="submission" date="2023-05" db="EMBL/GenBank/DDBJ databases">
        <authorList>
            <consortium name="Lawrence Berkeley National Laboratory"/>
            <person name="Steindorff A."/>
            <person name="Hensen N."/>
            <person name="Bonometti L."/>
            <person name="Westerberg I."/>
            <person name="Brannstrom I.O."/>
            <person name="Guillou S."/>
            <person name="Cros-Aarteil S."/>
            <person name="Calhoun S."/>
            <person name="Haridas S."/>
            <person name="Kuo A."/>
            <person name="Mondo S."/>
            <person name="Pangilinan J."/>
            <person name="Riley R."/>
            <person name="Labutti K."/>
            <person name="Andreopoulos B."/>
            <person name="Lipzen A."/>
            <person name="Chen C."/>
            <person name="Yanf M."/>
            <person name="Daum C."/>
            <person name="Ng V."/>
            <person name="Clum A."/>
            <person name="Ohm R."/>
            <person name="Martin F."/>
            <person name="Silar P."/>
            <person name="Natvig D."/>
            <person name="Lalanne C."/>
            <person name="Gautier V."/>
            <person name="Ament-Velasquez S.L."/>
            <person name="Kruys A."/>
            <person name="Hutchinson M.I."/>
            <person name="Powell A.J."/>
            <person name="Barry K."/>
            <person name="Miller A.N."/>
            <person name="Grigoriev I.V."/>
            <person name="Debuchy R."/>
            <person name="Gladieux P."/>
            <person name="Thoren M.H."/>
            <person name="Johannesson H."/>
        </authorList>
    </citation>
    <scope>NUCLEOTIDE SEQUENCE</scope>
    <source>
        <strain evidence="1">CBS 508.74</strain>
    </source>
</reference>
<dbReference type="AlphaFoldDB" id="A0AAN6QGB0"/>
<organism evidence="1 2">
    <name type="scientific">Canariomyces notabilis</name>
    <dbReference type="NCBI Taxonomy" id="2074819"/>
    <lineage>
        <taxon>Eukaryota</taxon>
        <taxon>Fungi</taxon>
        <taxon>Dikarya</taxon>
        <taxon>Ascomycota</taxon>
        <taxon>Pezizomycotina</taxon>
        <taxon>Sordariomycetes</taxon>
        <taxon>Sordariomycetidae</taxon>
        <taxon>Sordariales</taxon>
        <taxon>Chaetomiaceae</taxon>
        <taxon>Canariomyces</taxon>
    </lineage>
</organism>
<comment type="caution">
    <text evidence="1">The sequence shown here is derived from an EMBL/GenBank/DDBJ whole genome shotgun (WGS) entry which is preliminary data.</text>
</comment>
<accession>A0AAN6QGB0</accession>
<name>A0AAN6QGB0_9PEZI</name>
<dbReference type="RefSeq" id="XP_064665275.1">
    <property type="nucleotide sequence ID" value="XM_064809759.1"/>
</dbReference>
<dbReference type="EMBL" id="MU853370">
    <property type="protein sequence ID" value="KAK4107705.1"/>
    <property type="molecule type" value="Genomic_DNA"/>
</dbReference>
<evidence type="ECO:0000313" key="1">
    <source>
        <dbReference type="EMBL" id="KAK4107705.1"/>
    </source>
</evidence>
<protein>
    <submittedName>
        <fullName evidence="1">Uncharacterized protein</fullName>
    </submittedName>
</protein>
<sequence>MNTVITPRREMRRPMIPFRSHPRYRHWATSFFALAFEFPGAPWRWEQGNHVRWACPSEHRKDDQKHFVFRLPRGNAAVSFPVGRRALRAVRQQHPGQWVTCNRCIPSQTESPTATYQNCGTTNRRLVELPDRPTLLCSGCCHHPFACHVCM</sequence>